<protein>
    <recommendedName>
        <fullName evidence="1">Sugar fermentation stimulation protein C-terminal domain-containing protein</fullName>
    </recommendedName>
</protein>
<dbReference type="InterPro" id="IPR040452">
    <property type="entry name" value="SfsA_C"/>
</dbReference>
<accession>A0A6C0JXD2</accession>
<dbReference type="Gene3D" id="3.40.1350.60">
    <property type="match status" value="1"/>
</dbReference>
<evidence type="ECO:0000259" key="1">
    <source>
        <dbReference type="Pfam" id="PF03749"/>
    </source>
</evidence>
<dbReference type="PANTHER" id="PTHR30545:SF3">
    <property type="entry name" value="SUGAR FERMENTATION STIMULATION PROTEIN C-TERMINAL DOMAIN-CONTAINING PROTEIN"/>
    <property type="match status" value="1"/>
</dbReference>
<dbReference type="AlphaFoldDB" id="A0A6C0JXD2"/>
<dbReference type="PANTHER" id="PTHR30545">
    <property type="entry name" value="SUGAR FERMENTATION STIMULATION PROTEIN A"/>
    <property type="match status" value="1"/>
</dbReference>
<dbReference type="GO" id="GO:0003677">
    <property type="term" value="F:DNA binding"/>
    <property type="evidence" value="ECO:0007669"/>
    <property type="project" value="InterPro"/>
</dbReference>
<reference evidence="2" key="1">
    <citation type="journal article" date="2020" name="Nature">
        <title>Giant virus diversity and host interactions through global metagenomics.</title>
        <authorList>
            <person name="Schulz F."/>
            <person name="Roux S."/>
            <person name="Paez-Espino D."/>
            <person name="Jungbluth S."/>
            <person name="Walsh D.A."/>
            <person name="Denef V.J."/>
            <person name="McMahon K.D."/>
            <person name="Konstantinidis K.T."/>
            <person name="Eloe-Fadrosh E.A."/>
            <person name="Kyrpides N.C."/>
            <person name="Woyke T."/>
        </authorList>
    </citation>
    <scope>NUCLEOTIDE SEQUENCE</scope>
    <source>
        <strain evidence="2">GVMAG-S-1101164-67</strain>
    </source>
</reference>
<proteinExistence type="predicted"/>
<feature type="domain" description="Sugar fermentation stimulation protein C-terminal" evidence="1">
    <location>
        <begin position="95"/>
        <end position="247"/>
    </location>
</feature>
<sequence>MTTLYQLNNLLEAIVVARPSKTIKSPYVADIIVSSTGETALAHTPALGCCGLSDKTSKILVAKSKGKDTKCDYVVYCSIVEYGGNEIVVGIHPKMAETIVETALNQNCLTTLQNVQSYKREQTVISGSLKSRFDFTGIDQQGCPFIMEVKSVPLCLPNGDGTNAAFFPDGYRKKKGDVVSPRALKHVQELESIKLETSSRCIMCYVIQRSDVVKFQTAATDPEYKAAVKQAHDNGVEIITLCIDWTKAGTATFVCCDLPFEL</sequence>
<name>A0A6C0JXD2_9ZZZZ</name>
<dbReference type="InterPro" id="IPR005224">
    <property type="entry name" value="SfsA"/>
</dbReference>
<evidence type="ECO:0000313" key="2">
    <source>
        <dbReference type="EMBL" id="QHU10415.1"/>
    </source>
</evidence>
<organism evidence="2">
    <name type="scientific">viral metagenome</name>
    <dbReference type="NCBI Taxonomy" id="1070528"/>
    <lineage>
        <taxon>unclassified sequences</taxon>
        <taxon>metagenomes</taxon>
        <taxon>organismal metagenomes</taxon>
    </lineage>
</organism>
<dbReference type="Pfam" id="PF03749">
    <property type="entry name" value="SfsA"/>
    <property type="match status" value="1"/>
</dbReference>
<dbReference type="EMBL" id="MN740755">
    <property type="protein sequence ID" value="QHU10415.1"/>
    <property type="molecule type" value="Genomic_DNA"/>
</dbReference>